<protein>
    <submittedName>
        <fullName evidence="3">VirB4_2 type IV secretion protein</fullName>
    </submittedName>
</protein>
<dbReference type="Gene3D" id="3.40.50.300">
    <property type="entry name" value="P-loop containing nucleotide triphosphate hydrolases"/>
    <property type="match status" value="2"/>
</dbReference>
<dbReference type="SUPFAM" id="SSF52540">
    <property type="entry name" value="P-loop containing nucleoside triphosphate hydrolases"/>
    <property type="match status" value="1"/>
</dbReference>
<dbReference type="InterPro" id="IPR002543">
    <property type="entry name" value="FtsK_dom"/>
</dbReference>
<dbReference type="GO" id="GO:0005524">
    <property type="term" value="F:ATP binding"/>
    <property type="evidence" value="ECO:0007669"/>
    <property type="project" value="InterPro"/>
</dbReference>
<reference evidence="3" key="1">
    <citation type="journal article" date="2017" name="Helicobacter">
        <title>The expression of Helicobacter pylori tfs plasticity zone cluster is regulated by pH and adherence, and its composition is associated with differential gastric IL-8 secretion.</title>
        <authorList>
            <person name="Silva B."/>
            <person name="Nunes A."/>
            <person name="Vale F.F."/>
            <person name="Rocha R."/>
            <person name="Gomes J.P."/>
            <person name="Dias R."/>
            <person name="Oleastro M."/>
        </authorList>
    </citation>
    <scope>NUCLEOTIDE SEQUENCE</scope>
    <source>
        <strain evidence="3">Hp499/02</strain>
    </source>
</reference>
<accession>A0A3G1LYK0</accession>
<proteinExistence type="predicted"/>
<dbReference type="EMBL" id="KX838314">
    <property type="protein sequence ID" value="AUO31507.1"/>
    <property type="molecule type" value="Genomic_DNA"/>
</dbReference>
<name>A0A3G1LYK0_HELPX</name>
<organism evidence="3">
    <name type="scientific">Helicobacter pylori</name>
    <name type="common">Campylobacter pylori</name>
    <dbReference type="NCBI Taxonomy" id="210"/>
    <lineage>
        <taxon>Bacteria</taxon>
        <taxon>Pseudomonadati</taxon>
        <taxon>Campylobacterota</taxon>
        <taxon>Epsilonproteobacteria</taxon>
        <taxon>Campylobacterales</taxon>
        <taxon>Helicobacteraceae</taxon>
        <taxon>Helicobacter</taxon>
    </lineage>
</organism>
<feature type="domain" description="Type IV secretion system coupling protein TraD DNA-binding" evidence="2">
    <location>
        <begin position="234"/>
        <end position="337"/>
    </location>
</feature>
<dbReference type="AlphaFoldDB" id="A0A3G1LYK0"/>
<dbReference type="InterPro" id="IPR051162">
    <property type="entry name" value="T4SS_component"/>
</dbReference>
<evidence type="ECO:0000259" key="1">
    <source>
        <dbReference type="Pfam" id="PF01580"/>
    </source>
</evidence>
<dbReference type="PANTHER" id="PTHR30121:SF12">
    <property type="entry name" value="TYPE IV SECRETION SYSTEM PROTEIN CAGE"/>
    <property type="match status" value="1"/>
</dbReference>
<dbReference type="GO" id="GO:0003677">
    <property type="term" value="F:DNA binding"/>
    <property type="evidence" value="ECO:0007669"/>
    <property type="project" value="InterPro"/>
</dbReference>
<evidence type="ECO:0000313" key="3">
    <source>
        <dbReference type="EMBL" id="AUO31507.1"/>
    </source>
</evidence>
<sequence length="413" mass="47368">MFEKYQEGFKENSWGDCPVSVFKNQNGSAHFFNFQAKQGKDKNDNVVGHTMIIGSTGSGKSTFISFLIANLLTKYDMSVVALDRMNGLEIMTDFFEGQYNTANTDGGFYINPFSLKDSEENRQFLANWIKFMLNIDSDNQQDNKASQSIDKVIRDTYNYMGDQKNQINLLEIAKNLGSSEQDFNEILKSQGEKVYFKNFQDCLDFSKSPLSVINMDAFANDKKLMGLIAMYLFHKLFFEAKEHNKPFFLFIDETKDYIMHPIMFAYITNALAQARKINGTLCMAFQKISQVKELGIDKAKSLIGNLSQVIIYPTKDTDELIECGVPLSDSEINFLHNTDMRARQVLVKNIVTNASAFIEIDLKKDLQELLYILDSNAGNRKILNDLKKTNQETYKEEYLKTKIKKESEKVQYV</sequence>
<feature type="domain" description="FtsK" evidence="1">
    <location>
        <begin position="10"/>
        <end position="82"/>
    </location>
</feature>
<dbReference type="PANTHER" id="PTHR30121">
    <property type="entry name" value="UNCHARACTERIZED PROTEIN YJGR-RELATED"/>
    <property type="match status" value="1"/>
</dbReference>
<dbReference type="Pfam" id="PF01580">
    <property type="entry name" value="FtsK_SpoIIIE"/>
    <property type="match status" value="1"/>
</dbReference>
<evidence type="ECO:0000259" key="2">
    <source>
        <dbReference type="Pfam" id="PF10412"/>
    </source>
</evidence>
<dbReference type="InterPro" id="IPR019476">
    <property type="entry name" value="T4SS_TraD_DNA-bd"/>
</dbReference>
<dbReference type="Pfam" id="PF10412">
    <property type="entry name" value="TrwB_AAD_bind"/>
    <property type="match status" value="1"/>
</dbReference>
<dbReference type="InterPro" id="IPR027417">
    <property type="entry name" value="P-loop_NTPase"/>
</dbReference>